<keyword evidence="3" id="KW-0804">Transcription</keyword>
<dbReference type="InterPro" id="IPR010982">
    <property type="entry name" value="Lambda_DNA-bd_dom_sf"/>
</dbReference>
<gene>
    <name evidence="5" type="ORF">HDA39_004391</name>
</gene>
<dbReference type="SUPFAM" id="SSF47413">
    <property type="entry name" value="lambda repressor-like DNA-binding domains"/>
    <property type="match status" value="1"/>
</dbReference>
<dbReference type="GO" id="GO:0000976">
    <property type="term" value="F:transcription cis-regulatory region binding"/>
    <property type="evidence" value="ECO:0007669"/>
    <property type="project" value="TreeGrafter"/>
</dbReference>
<evidence type="ECO:0000256" key="3">
    <source>
        <dbReference type="ARBA" id="ARBA00023163"/>
    </source>
</evidence>
<dbReference type="Pfam" id="PF00356">
    <property type="entry name" value="LacI"/>
    <property type="match status" value="1"/>
</dbReference>
<dbReference type="GO" id="GO:0003700">
    <property type="term" value="F:DNA-binding transcription factor activity"/>
    <property type="evidence" value="ECO:0007669"/>
    <property type="project" value="TreeGrafter"/>
</dbReference>
<evidence type="ECO:0000313" key="6">
    <source>
        <dbReference type="Proteomes" id="UP000549971"/>
    </source>
</evidence>
<evidence type="ECO:0000256" key="1">
    <source>
        <dbReference type="ARBA" id="ARBA00023015"/>
    </source>
</evidence>
<keyword evidence="1" id="KW-0805">Transcription regulation</keyword>
<evidence type="ECO:0000256" key="2">
    <source>
        <dbReference type="ARBA" id="ARBA00023125"/>
    </source>
</evidence>
<dbReference type="RefSeq" id="WP_184797830.1">
    <property type="nucleotide sequence ID" value="NZ_JACHMY010000001.1"/>
</dbReference>
<dbReference type="Gene3D" id="3.40.50.2300">
    <property type="match status" value="2"/>
</dbReference>
<dbReference type="Pfam" id="PF13377">
    <property type="entry name" value="Peripla_BP_3"/>
    <property type="match status" value="1"/>
</dbReference>
<dbReference type="InterPro" id="IPR028082">
    <property type="entry name" value="Peripla_BP_I"/>
</dbReference>
<evidence type="ECO:0000313" key="5">
    <source>
        <dbReference type="EMBL" id="MBB5837657.1"/>
    </source>
</evidence>
<proteinExistence type="predicted"/>
<evidence type="ECO:0000259" key="4">
    <source>
        <dbReference type="PROSITE" id="PS50932"/>
    </source>
</evidence>
<protein>
    <submittedName>
        <fullName evidence="5">DNA-binding LacI/PurR family transcriptional regulator</fullName>
    </submittedName>
</protein>
<name>A0A7W9J9J5_9ACTN</name>
<dbReference type="PROSITE" id="PS00356">
    <property type="entry name" value="HTH_LACI_1"/>
    <property type="match status" value="1"/>
</dbReference>
<dbReference type="AlphaFoldDB" id="A0A7W9J9J5"/>
<dbReference type="SUPFAM" id="SSF53822">
    <property type="entry name" value="Periplasmic binding protein-like I"/>
    <property type="match status" value="1"/>
</dbReference>
<dbReference type="Gene3D" id="1.10.260.40">
    <property type="entry name" value="lambda repressor-like DNA-binding domains"/>
    <property type="match status" value="1"/>
</dbReference>
<feature type="domain" description="HTH lacI-type" evidence="4">
    <location>
        <begin position="3"/>
        <end position="57"/>
    </location>
</feature>
<comment type="caution">
    <text evidence="5">The sequence shown here is derived from an EMBL/GenBank/DDBJ whole genome shotgun (WGS) entry which is preliminary data.</text>
</comment>
<dbReference type="EMBL" id="JACHMY010000001">
    <property type="protein sequence ID" value="MBB5837657.1"/>
    <property type="molecule type" value="Genomic_DNA"/>
</dbReference>
<dbReference type="PANTHER" id="PTHR30146">
    <property type="entry name" value="LACI-RELATED TRANSCRIPTIONAL REPRESSOR"/>
    <property type="match status" value="1"/>
</dbReference>
<dbReference type="PANTHER" id="PTHR30146:SF109">
    <property type="entry name" value="HTH-TYPE TRANSCRIPTIONAL REGULATOR GALS"/>
    <property type="match status" value="1"/>
</dbReference>
<keyword evidence="2 5" id="KW-0238">DNA-binding</keyword>
<dbReference type="CDD" id="cd01392">
    <property type="entry name" value="HTH_LacI"/>
    <property type="match status" value="1"/>
</dbReference>
<dbReference type="PROSITE" id="PS50932">
    <property type="entry name" value="HTH_LACI_2"/>
    <property type="match status" value="1"/>
</dbReference>
<dbReference type="InterPro" id="IPR000843">
    <property type="entry name" value="HTH_LacI"/>
</dbReference>
<organism evidence="5 6">
    <name type="scientific">Kribbella italica</name>
    <dbReference type="NCBI Taxonomy" id="1540520"/>
    <lineage>
        <taxon>Bacteria</taxon>
        <taxon>Bacillati</taxon>
        <taxon>Actinomycetota</taxon>
        <taxon>Actinomycetes</taxon>
        <taxon>Propionibacteriales</taxon>
        <taxon>Kribbellaceae</taxon>
        <taxon>Kribbella</taxon>
    </lineage>
</organism>
<dbReference type="SMART" id="SM00354">
    <property type="entry name" value="HTH_LACI"/>
    <property type="match status" value="1"/>
</dbReference>
<dbReference type="InterPro" id="IPR046335">
    <property type="entry name" value="LacI/GalR-like_sensor"/>
</dbReference>
<accession>A0A7W9J9J5</accession>
<dbReference type="PRINTS" id="PR00036">
    <property type="entry name" value="HTHLACI"/>
</dbReference>
<sequence length="338" mass="35799">MKPTIEDVAQLAGVSRATASRVINNVPGASGPSRERVHAAVAELGYEPNETARALATGRQRAIDVIVVTTDPGTGWLGTHPYVSRVLAGVMPVLQGVNAQLRLHAVRREAAADELDDIASSTTLGAIFADITPDLAAHFYRRCRRTVSMVRTDSSVPGLEADNVGGAYDAVDRLHQLGHRRIAAIHGPALNPCAIDRRAGYLRATQRLGLPDLSAHGGFRREGGHDAAQQLLEQHPDIDAFFVACDLMAAGAVQAITASGRRVPDDVSIIGFDDSIAAVCSNPPLTTMRLPVEEMAATAARLLLAGGPVRSHRQQFPVELVVRESTRDVGAGSADGSR</sequence>
<reference evidence="5 6" key="1">
    <citation type="submission" date="2020-08" db="EMBL/GenBank/DDBJ databases">
        <title>Sequencing the genomes of 1000 actinobacteria strains.</title>
        <authorList>
            <person name="Klenk H.-P."/>
        </authorList>
    </citation>
    <scope>NUCLEOTIDE SEQUENCE [LARGE SCALE GENOMIC DNA]</scope>
    <source>
        <strain evidence="5 6">DSM 28967</strain>
    </source>
</reference>
<dbReference type="Proteomes" id="UP000549971">
    <property type="component" value="Unassembled WGS sequence"/>
</dbReference>
<keyword evidence="6" id="KW-1185">Reference proteome</keyword>